<comment type="subcellular location">
    <subcellularLocation>
        <location evidence="1">Cytoplasm</location>
    </subcellularLocation>
</comment>
<dbReference type="InterPro" id="IPR053712">
    <property type="entry name" value="Bac_CellDiv_Activator"/>
</dbReference>
<evidence type="ECO:0000256" key="1">
    <source>
        <dbReference type="ARBA" id="ARBA00004496"/>
    </source>
</evidence>
<organism evidence="10 11">
    <name type="scientific">Candidatus Nitrobium versatile</name>
    <dbReference type="NCBI Taxonomy" id="2884831"/>
    <lineage>
        <taxon>Bacteria</taxon>
        <taxon>Pseudomonadati</taxon>
        <taxon>Nitrospirota</taxon>
        <taxon>Nitrospiria</taxon>
        <taxon>Nitrospirales</taxon>
        <taxon>Nitrospiraceae</taxon>
        <taxon>Candidatus Nitrobium</taxon>
    </lineage>
</organism>
<keyword evidence="5" id="KW-0717">Septation</keyword>
<sequence length="91" mass="10261">MGTVEVHILGQKYLIKGDAPPEHIQQLAEYVDAKLREVYQTSAHITPLKASILASLNIADELYRLKSEYNAIAHNLKNIEDKADSIIKLFE</sequence>
<dbReference type="GO" id="GO:0000921">
    <property type="term" value="P:septin ring assembly"/>
    <property type="evidence" value="ECO:0007669"/>
    <property type="project" value="TreeGrafter"/>
</dbReference>
<evidence type="ECO:0000313" key="10">
    <source>
        <dbReference type="EMBL" id="MBZ0155699.1"/>
    </source>
</evidence>
<reference evidence="10" key="2">
    <citation type="submission" date="2021-08" db="EMBL/GenBank/DDBJ databases">
        <authorList>
            <person name="Dalcin Martins P."/>
        </authorList>
    </citation>
    <scope>NUCLEOTIDE SEQUENCE</scope>
    <source>
        <strain evidence="10">MAG_39</strain>
    </source>
</reference>
<dbReference type="GO" id="GO:0000917">
    <property type="term" value="P:division septum assembly"/>
    <property type="evidence" value="ECO:0007669"/>
    <property type="project" value="UniProtKB-KW"/>
</dbReference>
<name>A0A953J9R5_9BACT</name>
<dbReference type="Gene3D" id="6.10.250.790">
    <property type="match status" value="1"/>
</dbReference>
<dbReference type="GO" id="GO:0032153">
    <property type="term" value="C:cell division site"/>
    <property type="evidence" value="ECO:0007669"/>
    <property type="project" value="TreeGrafter"/>
</dbReference>
<keyword evidence="6" id="KW-0131">Cell cycle</keyword>
<protein>
    <recommendedName>
        <fullName evidence="2">Cell division protein ZapA</fullName>
    </recommendedName>
    <alternativeName>
        <fullName evidence="9">Z ring-associated protein ZapA</fullName>
    </alternativeName>
</protein>
<dbReference type="InterPro" id="IPR007838">
    <property type="entry name" value="Cell_div_ZapA-like"/>
</dbReference>
<evidence type="ECO:0000256" key="3">
    <source>
        <dbReference type="ARBA" id="ARBA00022490"/>
    </source>
</evidence>
<dbReference type="PANTHER" id="PTHR34981">
    <property type="entry name" value="CELL DIVISION PROTEIN ZAPA"/>
    <property type="match status" value="1"/>
</dbReference>
<dbReference type="SUPFAM" id="SSF102829">
    <property type="entry name" value="Cell division protein ZapA-like"/>
    <property type="match status" value="1"/>
</dbReference>
<comment type="caution">
    <text evidence="10">The sequence shown here is derived from an EMBL/GenBank/DDBJ whole genome shotgun (WGS) entry which is preliminary data.</text>
</comment>
<reference evidence="10" key="1">
    <citation type="journal article" date="2021" name="bioRxiv">
        <title>Unraveling nitrogen, sulfur and carbon metabolic pathways and microbial community transcriptional responses to substrate deprivation and toxicity stresses in a bioreactor mimicking anoxic brackish coastal sediment conditions.</title>
        <authorList>
            <person name="Martins P.D."/>
            <person name="Echeveste M.J."/>
            <person name="Arshad A."/>
            <person name="Kurth J."/>
            <person name="Ouboter H."/>
            <person name="Jetten M.S.M."/>
            <person name="Welte C.U."/>
        </authorList>
    </citation>
    <scope>NUCLEOTIDE SEQUENCE</scope>
    <source>
        <strain evidence="10">MAG_39</strain>
    </source>
</reference>
<keyword evidence="3" id="KW-0963">Cytoplasm</keyword>
<gene>
    <name evidence="10" type="ORF">K8I29_05720</name>
</gene>
<evidence type="ECO:0000256" key="5">
    <source>
        <dbReference type="ARBA" id="ARBA00023210"/>
    </source>
</evidence>
<dbReference type="PANTHER" id="PTHR34981:SF1">
    <property type="entry name" value="CELL DIVISION PROTEIN ZAPA"/>
    <property type="match status" value="1"/>
</dbReference>
<dbReference type="Proteomes" id="UP000705867">
    <property type="component" value="Unassembled WGS sequence"/>
</dbReference>
<dbReference type="GO" id="GO:0043093">
    <property type="term" value="P:FtsZ-dependent cytokinesis"/>
    <property type="evidence" value="ECO:0007669"/>
    <property type="project" value="TreeGrafter"/>
</dbReference>
<dbReference type="GO" id="GO:0030428">
    <property type="term" value="C:cell septum"/>
    <property type="evidence" value="ECO:0007669"/>
    <property type="project" value="TreeGrafter"/>
</dbReference>
<comment type="subunit">
    <text evidence="8">Homodimer. Interacts with FtsZ.</text>
</comment>
<comment type="function">
    <text evidence="7">Activator of cell division through the inhibition of FtsZ GTPase activity, therefore promoting FtsZ assembly into bundles of protofilaments necessary for the formation of the division Z ring. It is recruited early at mid-cell but it is not essential for cell division.</text>
</comment>
<evidence type="ECO:0000256" key="8">
    <source>
        <dbReference type="ARBA" id="ARBA00026068"/>
    </source>
</evidence>
<proteinExistence type="predicted"/>
<dbReference type="AlphaFoldDB" id="A0A953J9R5"/>
<dbReference type="EMBL" id="JAIOIV010000043">
    <property type="protein sequence ID" value="MBZ0155699.1"/>
    <property type="molecule type" value="Genomic_DNA"/>
</dbReference>
<evidence type="ECO:0000313" key="11">
    <source>
        <dbReference type="Proteomes" id="UP000705867"/>
    </source>
</evidence>
<evidence type="ECO:0000256" key="4">
    <source>
        <dbReference type="ARBA" id="ARBA00022618"/>
    </source>
</evidence>
<evidence type="ECO:0000256" key="7">
    <source>
        <dbReference type="ARBA" id="ARBA00024910"/>
    </source>
</evidence>
<dbReference type="InterPro" id="IPR036192">
    <property type="entry name" value="Cell_div_ZapA-like_sf"/>
</dbReference>
<evidence type="ECO:0000256" key="9">
    <source>
        <dbReference type="ARBA" id="ARBA00033158"/>
    </source>
</evidence>
<evidence type="ECO:0000256" key="2">
    <source>
        <dbReference type="ARBA" id="ARBA00015195"/>
    </source>
</evidence>
<keyword evidence="4 10" id="KW-0132">Cell division</keyword>
<dbReference type="GO" id="GO:0005829">
    <property type="term" value="C:cytosol"/>
    <property type="evidence" value="ECO:0007669"/>
    <property type="project" value="TreeGrafter"/>
</dbReference>
<evidence type="ECO:0000256" key="6">
    <source>
        <dbReference type="ARBA" id="ARBA00023306"/>
    </source>
</evidence>
<dbReference type="Pfam" id="PF05164">
    <property type="entry name" value="ZapA"/>
    <property type="match status" value="1"/>
</dbReference>
<accession>A0A953J9R5</accession>